<accession>A0A1I7ZJE4</accession>
<evidence type="ECO:0000313" key="2">
    <source>
        <dbReference type="Proteomes" id="UP000095287"/>
    </source>
</evidence>
<dbReference type="AlphaFoldDB" id="A0A1I7ZJE4"/>
<dbReference type="WBParaSite" id="L893_g2689.t1">
    <property type="protein sequence ID" value="L893_g2689.t1"/>
    <property type="gene ID" value="L893_g2689"/>
</dbReference>
<proteinExistence type="predicted"/>
<feature type="compositionally biased region" description="Basic and acidic residues" evidence="1">
    <location>
        <begin position="1"/>
        <end position="22"/>
    </location>
</feature>
<dbReference type="Proteomes" id="UP000095287">
    <property type="component" value="Unplaced"/>
</dbReference>
<evidence type="ECO:0000256" key="1">
    <source>
        <dbReference type="SAM" id="MobiDB-lite"/>
    </source>
</evidence>
<organism evidence="2 3">
    <name type="scientific">Steinernema glaseri</name>
    <dbReference type="NCBI Taxonomy" id="37863"/>
    <lineage>
        <taxon>Eukaryota</taxon>
        <taxon>Metazoa</taxon>
        <taxon>Ecdysozoa</taxon>
        <taxon>Nematoda</taxon>
        <taxon>Chromadorea</taxon>
        <taxon>Rhabditida</taxon>
        <taxon>Tylenchina</taxon>
        <taxon>Panagrolaimomorpha</taxon>
        <taxon>Strongyloidoidea</taxon>
        <taxon>Steinernematidae</taxon>
        <taxon>Steinernema</taxon>
    </lineage>
</organism>
<keyword evidence="2" id="KW-1185">Reference proteome</keyword>
<feature type="region of interest" description="Disordered" evidence="1">
    <location>
        <begin position="1"/>
        <end position="32"/>
    </location>
</feature>
<name>A0A1I7ZJE4_9BILA</name>
<protein>
    <submittedName>
        <fullName evidence="3">Uncharacterized protein</fullName>
    </submittedName>
</protein>
<reference evidence="3" key="1">
    <citation type="submission" date="2016-11" db="UniProtKB">
        <authorList>
            <consortium name="WormBaseParasite"/>
        </authorList>
    </citation>
    <scope>IDENTIFICATION</scope>
</reference>
<sequence length="88" mass="9379">MHGDTPVKRVPKPRADKVDAGGDHSGSWTRKRVARFGERDGVVGSGEGRGAQGWSWENGKGYGQGARKFGKAEQGSLGKLCSLGYLAY</sequence>
<evidence type="ECO:0000313" key="3">
    <source>
        <dbReference type="WBParaSite" id="L893_g2689.t1"/>
    </source>
</evidence>